<dbReference type="EMBL" id="HBGN01000225">
    <property type="protein sequence ID" value="CAD9313715.1"/>
    <property type="molecule type" value="Transcribed_RNA"/>
</dbReference>
<feature type="compositionally biased region" description="Low complexity" evidence="10">
    <location>
        <begin position="1"/>
        <end position="10"/>
    </location>
</feature>
<dbReference type="PANTHER" id="PTHR45758:SF4">
    <property type="entry name" value="MITOFERRIN-1"/>
    <property type="match status" value="1"/>
</dbReference>
<feature type="repeat" description="Solcar" evidence="8">
    <location>
        <begin position="301"/>
        <end position="416"/>
    </location>
</feature>
<keyword evidence="7 8" id="KW-0472">Membrane</keyword>
<sequence>MTTTTTSSSSPEAVISAFPIEDKREGHSRAASPPTTEAEIEDELEWEEWDGTGSFWHHCVAGSIAGVAEHTLLYPVDTVKTHIQACSSCPHNPTSSSKLSSVAARSGASQVYNSSSMLRHTSAAPPGSTATSAGGGGMVSTMRFIMTNQTSATATLNNSSNSKSSSIVGAARLWRGVQTMVLGCIPAHALYFSSYEITKEHFSSLSPTHELSCYGGMASGAAATFGHDCVMTPLDTIKQRLQLGHYNGISHAMKSMIQSEGVSSLFRSFPVTLLTNVPYGMIMVSTNEFLKQKWTDPGKSLDLQTCLLASSVGGMVAAAATTPLDQLKTFLQTQQLQPACEQGTCPKMVGKPKGLKEAMQFIVRNTHSVSVGNIEKGGYYYYSVMRGLFRGMVPRVVTHTPAVAISWTTYETAKQWLMNIE</sequence>
<evidence type="ECO:0000256" key="2">
    <source>
        <dbReference type="ARBA" id="ARBA00006375"/>
    </source>
</evidence>
<comment type="subcellular location">
    <subcellularLocation>
        <location evidence="1">Mitochondrion membrane</location>
        <topology evidence="1">Multi-pass membrane protein</topology>
    </subcellularLocation>
</comment>
<feature type="repeat" description="Solcar" evidence="8">
    <location>
        <begin position="207"/>
        <end position="293"/>
    </location>
</feature>
<evidence type="ECO:0000256" key="4">
    <source>
        <dbReference type="ARBA" id="ARBA00022692"/>
    </source>
</evidence>
<evidence type="ECO:0000313" key="12">
    <source>
        <dbReference type="EMBL" id="CAD9313715.1"/>
    </source>
</evidence>
<dbReference type="EMBL" id="HBGN01000224">
    <property type="protein sequence ID" value="CAD9313714.1"/>
    <property type="molecule type" value="Transcribed_RNA"/>
</dbReference>
<gene>
    <name evidence="11" type="ORF">DBRI1063_LOCUS120</name>
    <name evidence="12" type="ORF">DBRI1063_LOCUS121</name>
</gene>
<evidence type="ECO:0000256" key="3">
    <source>
        <dbReference type="ARBA" id="ARBA00022448"/>
    </source>
</evidence>
<evidence type="ECO:0000313" key="11">
    <source>
        <dbReference type="EMBL" id="CAD9313714.1"/>
    </source>
</evidence>
<dbReference type="InterPro" id="IPR023395">
    <property type="entry name" value="MCP_dom_sf"/>
</dbReference>
<evidence type="ECO:0000256" key="10">
    <source>
        <dbReference type="SAM" id="MobiDB-lite"/>
    </source>
</evidence>
<evidence type="ECO:0000256" key="9">
    <source>
        <dbReference type="RuleBase" id="RU000488"/>
    </source>
</evidence>
<dbReference type="GO" id="GO:0048250">
    <property type="term" value="P:iron import into the mitochondrion"/>
    <property type="evidence" value="ECO:0007669"/>
    <property type="project" value="TreeGrafter"/>
</dbReference>
<accession>A0A6U3NFX3</accession>
<dbReference type="Pfam" id="PF00153">
    <property type="entry name" value="Mito_carr"/>
    <property type="match status" value="5"/>
</dbReference>
<keyword evidence="6" id="KW-0496">Mitochondrion</keyword>
<keyword evidence="3 9" id="KW-0813">Transport</keyword>
<evidence type="ECO:0008006" key="13">
    <source>
        <dbReference type="Google" id="ProtNLM"/>
    </source>
</evidence>
<feature type="region of interest" description="Disordered" evidence="10">
    <location>
        <begin position="1"/>
        <end position="38"/>
    </location>
</feature>
<evidence type="ECO:0000256" key="1">
    <source>
        <dbReference type="ARBA" id="ARBA00004225"/>
    </source>
</evidence>
<comment type="similarity">
    <text evidence="2 9">Belongs to the mitochondrial carrier (TC 2.A.29) family.</text>
</comment>
<keyword evidence="4 8" id="KW-0812">Transmembrane</keyword>
<dbReference type="PANTHER" id="PTHR45758">
    <property type="entry name" value="MITOFERRIN-1-RELATED"/>
    <property type="match status" value="1"/>
</dbReference>
<dbReference type="Gene3D" id="1.50.40.10">
    <property type="entry name" value="Mitochondrial carrier domain"/>
    <property type="match status" value="2"/>
</dbReference>
<protein>
    <recommendedName>
        <fullName evidence="13">Mitochondrial carrier protein</fullName>
    </recommendedName>
</protein>
<organism evidence="11">
    <name type="scientific">Ditylum brightwellii</name>
    <dbReference type="NCBI Taxonomy" id="49249"/>
    <lineage>
        <taxon>Eukaryota</taxon>
        <taxon>Sar</taxon>
        <taxon>Stramenopiles</taxon>
        <taxon>Ochrophyta</taxon>
        <taxon>Bacillariophyta</taxon>
        <taxon>Mediophyceae</taxon>
        <taxon>Lithodesmiophycidae</taxon>
        <taxon>Lithodesmiales</taxon>
        <taxon>Lithodesmiaceae</taxon>
        <taxon>Ditylum</taxon>
    </lineage>
</organism>
<keyword evidence="5" id="KW-1133">Transmembrane helix</keyword>
<dbReference type="AlphaFoldDB" id="A0A6U3NFX3"/>
<proteinExistence type="inferred from homology"/>
<dbReference type="SUPFAM" id="SSF103506">
    <property type="entry name" value="Mitochondrial carrier"/>
    <property type="match status" value="1"/>
</dbReference>
<reference evidence="11" key="1">
    <citation type="submission" date="2021-01" db="EMBL/GenBank/DDBJ databases">
        <authorList>
            <person name="Corre E."/>
            <person name="Pelletier E."/>
            <person name="Niang G."/>
            <person name="Scheremetjew M."/>
            <person name="Finn R."/>
            <person name="Kale V."/>
            <person name="Holt S."/>
            <person name="Cochrane G."/>
            <person name="Meng A."/>
            <person name="Brown T."/>
            <person name="Cohen L."/>
        </authorList>
    </citation>
    <scope>NUCLEOTIDE SEQUENCE</scope>
    <source>
        <strain evidence="11">Pop2</strain>
    </source>
</reference>
<dbReference type="GO" id="GO:0015093">
    <property type="term" value="F:ferrous iron transmembrane transporter activity"/>
    <property type="evidence" value="ECO:0007669"/>
    <property type="project" value="TreeGrafter"/>
</dbReference>
<dbReference type="PROSITE" id="PS50920">
    <property type="entry name" value="SOLCAR"/>
    <property type="match status" value="2"/>
</dbReference>
<evidence type="ECO:0000256" key="6">
    <source>
        <dbReference type="ARBA" id="ARBA00023128"/>
    </source>
</evidence>
<evidence type="ECO:0000256" key="8">
    <source>
        <dbReference type="PROSITE-ProRule" id="PRU00282"/>
    </source>
</evidence>
<evidence type="ECO:0000256" key="5">
    <source>
        <dbReference type="ARBA" id="ARBA00022989"/>
    </source>
</evidence>
<evidence type="ECO:0000256" key="7">
    <source>
        <dbReference type="ARBA" id="ARBA00023136"/>
    </source>
</evidence>
<dbReference type="GO" id="GO:0031966">
    <property type="term" value="C:mitochondrial membrane"/>
    <property type="evidence" value="ECO:0007669"/>
    <property type="project" value="UniProtKB-SubCell"/>
</dbReference>
<dbReference type="InterPro" id="IPR018108">
    <property type="entry name" value="MCP_transmembrane"/>
</dbReference>
<name>A0A6U3NFX3_9STRA</name>